<name>A0AAD5GB92_AMBAR</name>
<proteinExistence type="predicted"/>
<evidence type="ECO:0000313" key="1">
    <source>
        <dbReference type="EMBL" id="KAI7735099.1"/>
    </source>
</evidence>
<dbReference type="Proteomes" id="UP001206925">
    <property type="component" value="Unassembled WGS sequence"/>
</dbReference>
<reference evidence="1" key="1">
    <citation type="submission" date="2022-06" db="EMBL/GenBank/DDBJ databases">
        <title>Uncovering the hologenomic basis of an extraordinary plant invasion.</title>
        <authorList>
            <person name="Bieker V.C."/>
            <person name="Martin M.D."/>
            <person name="Gilbert T."/>
            <person name="Hodgins K."/>
            <person name="Battlay P."/>
            <person name="Petersen B."/>
            <person name="Wilson J."/>
        </authorList>
    </citation>
    <scope>NUCLEOTIDE SEQUENCE</scope>
    <source>
        <strain evidence="1">AA19_3_7</strain>
        <tissue evidence="1">Leaf</tissue>
    </source>
</reference>
<dbReference type="EMBL" id="JAMZMK010009568">
    <property type="protein sequence ID" value="KAI7735099.1"/>
    <property type="molecule type" value="Genomic_DNA"/>
</dbReference>
<dbReference type="AlphaFoldDB" id="A0AAD5GB92"/>
<organism evidence="1 2">
    <name type="scientific">Ambrosia artemisiifolia</name>
    <name type="common">Common ragweed</name>
    <dbReference type="NCBI Taxonomy" id="4212"/>
    <lineage>
        <taxon>Eukaryota</taxon>
        <taxon>Viridiplantae</taxon>
        <taxon>Streptophyta</taxon>
        <taxon>Embryophyta</taxon>
        <taxon>Tracheophyta</taxon>
        <taxon>Spermatophyta</taxon>
        <taxon>Magnoliopsida</taxon>
        <taxon>eudicotyledons</taxon>
        <taxon>Gunneridae</taxon>
        <taxon>Pentapetalae</taxon>
        <taxon>asterids</taxon>
        <taxon>campanulids</taxon>
        <taxon>Asterales</taxon>
        <taxon>Asteraceae</taxon>
        <taxon>Asteroideae</taxon>
        <taxon>Heliantheae alliance</taxon>
        <taxon>Heliantheae</taxon>
        <taxon>Ambrosia</taxon>
    </lineage>
</organism>
<gene>
    <name evidence="1" type="ORF">M8C21_014901</name>
</gene>
<sequence length="75" mass="8743">MTRDDCVTIEETIVWRLVTGCWQRPVDHNDAFQHLVSYDVVGGSMGMLFEWAVRMIDLDLLAVRLGKRWHIKLKA</sequence>
<comment type="caution">
    <text evidence="1">The sequence shown here is derived from an EMBL/GenBank/DDBJ whole genome shotgun (WGS) entry which is preliminary data.</text>
</comment>
<keyword evidence="2" id="KW-1185">Reference proteome</keyword>
<protein>
    <submittedName>
        <fullName evidence="1">Uncharacterized protein</fullName>
    </submittedName>
</protein>
<evidence type="ECO:0000313" key="2">
    <source>
        <dbReference type="Proteomes" id="UP001206925"/>
    </source>
</evidence>
<accession>A0AAD5GB92</accession>